<dbReference type="Pfam" id="PF18180">
    <property type="entry name" value="LD_cluster3"/>
    <property type="match status" value="1"/>
</dbReference>
<dbReference type="EMBL" id="CP001392">
    <property type="protein sequence ID" value="ACM32738.1"/>
    <property type="molecule type" value="Genomic_DNA"/>
</dbReference>
<accession>A0A9J9Q641</accession>
<keyword evidence="2" id="KW-1185">Reference proteome</keyword>
<proteinExistence type="predicted"/>
<dbReference type="RefSeq" id="WP_015912903.1">
    <property type="nucleotide sequence ID" value="NC_011992.1"/>
</dbReference>
<dbReference type="Proteomes" id="UP000000450">
    <property type="component" value="Chromosome"/>
</dbReference>
<protein>
    <submittedName>
        <fullName evidence="1">Uncharacterized protein</fullName>
    </submittedName>
</protein>
<dbReference type="KEGG" id="dia:Dtpsy_1271"/>
<sequence>MSAIFLSASVPLVGRGTYHETANPFLIQCAVRELVIAVIRQHKIVWGGHPAITPMIWSICEDLGVDYSQSVVLYQSTFFADAFPEENKHFQNVVFTDAVPNDRAASLLVMREKMLSRADLSAAVFIGGMDGVEAEHELFRRFHPAAKVLPVSSPGGAALNLAKDHGYFTGGALVDVDFAQLFHAHLAVPLAGKLS</sequence>
<name>A0A9J9Q641_ACIET</name>
<evidence type="ECO:0000313" key="2">
    <source>
        <dbReference type="Proteomes" id="UP000000450"/>
    </source>
</evidence>
<reference evidence="1 2" key="1">
    <citation type="journal article" date="2010" name="J. Bacteriol.">
        <title>Completed genome sequence of the anaerobic iron-oxidizing bacterium Acidovorax ebreus strain TPSY.</title>
        <authorList>
            <person name="Byrne-Bailey K.G."/>
            <person name="Weber K.A."/>
            <person name="Chair A.H."/>
            <person name="Bose S."/>
            <person name="Knox T."/>
            <person name="Spanbauer T.L."/>
            <person name="Chertkov O."/>
            <person name="Coates J.D."/>
        </authorList>
    </citation>
    <scope>NUCLEOTIDE SEQUENCE [LARGE SCALE GENOMIC DNA]</scope>
    <source>
        <strain evidence="1 2">TPSY</strain>
    </source>
</reference>
<dbReference type="AlphaFoldDB" id="A0A9J9Q641"/>
<dbReference type="InterPro" id="IPR041197">
    <property type="entry name" value="LD_cluster3"/>
</dbReference>
<evidence type="ECO:0000313" key="1">
    <source>
        <dbReference type="EMBL" id="ACM32738.1"/>
    </source>
</evidence>
<gene>
    <name evidence="1" type="ordered locus">Dtpsy_1271</name>
</gene>
<organism evidence="1 2">
    <name type="scientific">Acidovorax ebreus (strain TPSY)</name>
    <name type="common">Diaphorobacter sp. (strain TPSY)</name>
    <dbReference type="NCBI Taxonomy" id="535289"/>
    <lineage>
        <taxon>Bacteria</taxon>
        <taxon>Pseudomonadati</taxon>
        <taxon>Pseudomonadota</taxon>
        <taxon>Betaproteobacteria</taxon>
        <taxon>Burkholderiales</taxon>
        <taxon>Comamonadaceae</taxon>
        <taxon>Diaphorobacter</taxon>
    </lineage>
</organism>